<keyword evidence="2" id="KW-1185">Reference proteome</keyword>
<evidence type="ECO:0000313" key="2">
    <source>
        <dbReference type="Proteomes" id="UP000224460"/>
    </source>
</evidence>
<name>A0AC61DCF1_9FIRM</name>
<evidence type="ECO:0000313" key="1">
    <source>
        <dbReference type="EMBL" id="PHV70423.1"/>
    </source>
</evidence>
<organism evidence="1 2">
    <name type="scientific">Sporanaerobium hydrogeniformans</name>
    <dbReference type="NCBI Taxonomy" id="3072179"/>
    <lineage>
        <taxon>Bacteria</taxon>
        <taxon>Bacillati</taxon>
        <taxon>Bacillota</taxon>
        <taxon>Clostridia</taxon>
        <taxon>Lachnospirales</taxon>
        <taxon>Lachnospiraceae</taxon>
        <taxon>Sporanaerobium</taxon>
    </lineage>
</organism>
<accession>A0AC61DCF1</accession>
<gene>
    <name evidence="1" type="ORF">CS063_10660</name>
</gene>
<keyword evidence="1" id="KW-0547">Nucleotide-binding</keyword>
<comment type="caution">
    <text evidence="1">The sequence shown here is derived from an EMBL/GenBank/DDBJ whole genome shotgun (WGS) entry which is preliminary data.</text>
</comment>
<dbReference type="Proteomes" id="UP000224460">
    <property type="component" value="Unassembled WGS sequence"/>
</dbReference>
<protein>
    <submittedName>
        <fullName evidence="1">ABC transporter ATP-binding protein</fullName>
    </submittedName>
</protein>
<dbReference type="EMBL" id="PEDL01000011">
    <property type="protein sequence ID" value="PHV70423.1"/>
    <property type="molecule type" value="Genomic_DNA"/>
</dbReference>
<keyword evidence="1" id="KW-0067">ATP-binding</keyword>
<reference evidence="1" key="1">
    <citation type="submission" date="2017-10" db="EMBL/GenBank/DDBJ databases">
        <title>Genome sequence of cellulolytic Lachnospiraceae bacterium XHS1971 isolated from hotspring sediment.</title>
        <authorList>
            <person name="Vasudevan G."/>
            <person name="Joshi A.J."/>
            <person name="Hivarkar S."/>
            <person name="Lanjekar V.B."/>
            <person name="Dhakephalkar P.K."/>
            <person name="Dagar S."/>
        </authorList>
    </citation>
    <scope>NUCLEOTIDE SEQUENCE</scope>
    <source>
        <strain evidence="1">XHS1971</strain>
    </source>
</reference>
<sequence>MLEAKNITKIFQNGFGKKSICSLKNVDITLNEGEILGLMGPSGCGKSTLARILLRLLPTDSGEVLWKGEAITKKCGHQLLAFQRGVQFIPQRPESSFDPRLRLGKSVVEPLSFFKESWSEKNRKRLQVLLTQLSISEELLGRYPHQVSGGEIQRLALCRALLLQPEVLILDESTSMLDVSVQAQMIQILADLQEKHHLSYLFITHDRELANYFCNRIIVMEKGEILKKGILQN</sequence>
<proteinExistence type="predicted"/>